<keyword evidence="4" id="KW-1185">Reference proteome</keyword>
<feature type="region of interest" description="Disordered" evidence="2">
    <location>
        <begin position="1"/>
        <end position="64"/>
    </location>
</feature>
<evidence type="ECO:0000256" key="2">
    <source>
        <dbReference type="SAM" id="MobiDB-lite"/>
    </source>
</evidence>
<feature type="compositionally biased region" description="Polar residues" evidence="2">
    <location>
        <begin position="139"/>
        <end position="171"/>
    </location>
</feature>
<comment type="caution">
    <text evidence="3">The sequence shown here is derived from an EMBL/GenBank/DDBJ whole genome shotgun (WGS) entry which is preliminary data.</text>
</comment>
<feature type="coiled-coil region" evidence="1">
    <location>
        <begin position="228"/>
        <end position="262"/>
    </location>
</feature>
<gene>
    <name evidence="3" type="ORF">BcabD6B2_34660</name>
</gene>
<evidence type="ECO:0000313" key="4">
    <source>
        <dbReference type="Proteomes" id="UP001497744"/>
    </source>
</evidence>
<evidence type="ECO:0000256" key="1">
    <source>
        <dbReference type="SAM" id="Coils"/>
    </source>
</evidence>
<feature type="region of interest" description="Disordered" evidence="2">
    <location>
        <begin position="350"/>
        <end position="383"/>
    </location>
</feature>
<feature type="compositionally biased region" description="Basic and acidic residues" evidence="2">
    <location>
        <begin position="116"/>
        <end position="131"/>
    </location>
</feature>
<accession>A0AAV4LY08</accession>
<proteinExistence type="predicted"/>
<feature type="compositionally biased region" description="Basic and acidic residues" evidence="2">
    <location>
        <begin position="355"/>
        <end position="365"/>
    </location>
</feature>
<organism evidence="3 4">
    <name type="scientific">Babesia caballi</name>
    <dbReference type="NCBI Taxonomy" id="5871"/>
    <lineage>
        <taxon>Eukaryota</taxon>
        <taxon>Sar</taxon>
        <taxon>Alveolata</taxon>
        <taxon>Apicomplexa</taxon>
        <taxon>Aconoidasida</taxon>
        <taxon>Piroplasmida</taxon>
        <taxon>Babesiidae</taxon>
        <taxon>Babesia</taxon>
    </lineage>
</organism>
<dbReference type="EMBL" id="BPLF01000003">
    <property type="protein sequence ID" value="GIX64031.1"/>
    <property type="molecule type" value="Genomic_DNA"/>
</dbReference>
<dbReference type="RefSeq" id="XP_067716100.1">
    <property type="nucleotide sequence ID" value="XM_067859999.1"/>
</dbReference>
<dbReference type="Proteomes" id="UP001497744">
    <property type="component" value="Unassembled WGS sequence"/>
</dbReference>
<sequence length="409" mass="46161">MEDSRRSDDAQALGDALTIADRSPPSPSTHLHRIQNTELPAEAAGSSSEENAPLGGGDAQELPEGWVRHGTGLMFDVPITPRMRGADRGKSQPPHFRFTHDNDDRDTRQLRSTLLHLDREAVRKMKREQSVKVRAAQPPSGSQRPAAGRNTTVAETPTRCSRQVAAQNGHMQNRSLRIRAEKPAAAHATEDDAFNRKVALMKRQHERELLEAKKQVLDHVDALVRKYRQLAIDAVKVAREEQRKAEQERRNAYDACARYEADLKTNVRNAIAHLKLSAQVEQERLSAERDAFQRKCMDLVPSKAAHKPVLDHFIAQLTAQFKDNQKFSIGMVDDARDMFDIAPLHGHGRAAAHRAVREDQREHDPQGQQQGLSEDVNRAGQRVGEQEKLERVLAYSLRRREVRGFACEW</sequence>
<feature type="compositionally biased region" description="Basic and acidic residues" evidence="2">
    <location>
        <begin position="98"/>
        <end position="109"/>
    </location>
</feature>
<dbReference type="AlphaFoldDB" id="A0AAV4LY08"/>
<feature type="compositionally biased region" description="Low complexity" evidence="2">
    <location>
        <begin position="41"/>
        <end position="50"/>
    </location>
</feature>
<feature type="region of interest" description="Disordered" evidence="2">
    <location>
        <begin position="81"/>
        <end position="171"/>
    </location>
</feature>
<protein>
    <submittedName>
        <fullName evidence="3">Uncharacterized protein</fullName>
    </submittedName>
</protein>
<reference evidence="3 4" key="1">
    <citation type="submission" date="2021-06" db="EMBL/GenBank/DDBJ databases">
        <title>Genome sequence of Babesia caballi.</title>
        <authorList>
            <person name="Yamagishi J."/>
            <person name="Kidaka T."/>
            <person name="Ochi A."/>
        </authorList>
    </citation>
    <scope>NUCLEOTIDE SEQUENCE [LARGE SCALE GENOMIC DNA]</scope>
    <source>
        <strain evidence="3">USDA-D6B2</strain>
    </source>
</reference>
<dbReference type="GeneID" id="94195512"/>
<keyword evidence="1" id="KW-0175">Coiled coil</keyword>
<evidence type="ECO:0000313" key="3">
    <source>
        <dbReference type="EMBL" id="GIX64031.1"/>
    </source>
</evidence>
<name>A0AAV4LY08_BABCB</name>